<dbReference type="Pfam" id="PF13424">
    <property type="entry name" value="TPR_12"/>
    <property type="match status" value="1"/>
</dbReference>
<feature type="domain" description="Bacterial transcriptional activator" evidence="2">
    <location>
        <begin position="103"/>
        <end position="241"/>
    </location>
</feature>
<keyword evidence="4" id="KW-1185">Reference proteome</keyword>
<dbReference type="PANTHER" id="PTHR47691">
    <property type="entry name" value="REGULATOR-RELATED"/>
    <property type="match status" value="1"/>
</dbReference>
<dbReference type="SUPFAM" id="SSF46894">
    <property type="entry name" value="C-terminal effector domain of the bipartite response regulators"/>
    <property type="match status" value="1"/>
</dbReference>
<evidence type="ECO:0000313" key="4">
    <source>
        <dbReference type="Proteomes" id="UP000632222"/>
    </source>
</evidence>
<dbReference type="PANTHER" id="PTHR47691:SF3">
    <property type="entry name" value="HTH-TYPE TRANSCRIPTIONAL REGULATOR RV0890C-RELATED"/>
    <property type="match status" value="1"/>
</dbReference>
<dbReference type="Gene3D" id="1.25.40.10">
    <property type="entry name" value="Tetratricopeptide repeat domain"/>
    <property type="match status" value="3"/>
</dbReference>
<evidence type="ECO:0000256" key="1">
    <source>
        <dbReference type="PROSITE-ProRule" id="PRU00339"/>
    </source>
</evidence>
<keyword evidence="1" id="KW-0802">TPR repeat</keyword>
<feature type="repeat" description="TPR" evidence="1">
    <location>
        <begin position="157"/>
        <end position="190"/>
    </location>
</feature>
<evidence type="ECO:0000259" key="2">
    <source>
        <dbReference type="SMART" id="SM01043"/>
    </source>
</evidence>
<dbReference type="InterPro" id="IPR036388">
    <property type="entry name" value="WH-like_DNA-bd_sf"/>
</dbReference>
<dbReference type="PROSITE" id="PS50005">
    <property type="entry name" value="TPR"/>
    <property type="match status" value="1"/>
</dbReference>
<dbReference type="Proteomes" id="UP000632222">
    <property type="component" value="Unassembled WGS sequence"/>
</dbReference>
<evidence type="ECO:0000313" key="3">
    <source>
        <dbReference type="EMBL" id="GGJ27618.1"/>
    </source>
</evidence>
<dbReference type="InterPro" id="IPR005158">
    <property type="entry name" value="BTAD"/>
</dbReference>
<dbReference type="InterPro" id="IPR019734">
    <property type="entry name" value="TPR_rpt"/>
</dbReference>
<accession>A0ABQ2CWF9</accession>
<dbReference type="RefSeq" id="WP_189001401.1">
    <property type="nucleotide sequence ID" value="NZ_BMOD01000003.1"/>
</dbReference>
<organism evidence="3 4">
    <name type="scientific">Deinococcus roseus</name>
    <dbReference type="NCBI Taxonomy" id="392414"/>
    <lineage>
        <taxon>Bacteria</taxon>
        <taxon>Thermotogati</taxon>
        <taxon>Deinococcota</taxon>
        <taxon>Deinococci</taxon>
        <taxon>Deinococcales</taxon>
        <taxon>Deinococcaceae</taxon>
        <taxon>Deinococcus</taxon>
    </lineage>
</organism>
<sequence length="1067" mass="118819">MTLRVQLLGGFRVWSGTSALPEKTLSRKKVRSVFKMLALHPAHRLLKDALIEELWADLEPEQGAAQLYNALYNLRKAFQPFSGIEVGLSRGEIVLQAEGGVVVDALDFEKFTLTALKSRAFTELLDALNLWTGEFSPEDLYDDWSEPYRMRFSELRLQLLLVLGEEALGRGNLEQAQQAFSTVLEVFPASEGAHVGLMRLSCLLKNRDQLVRHFERYSAATFEEFGEAPPAHVQDIFEQLKTTLEQELEKEITVLPASPSVTAVLPGRQAELERLHALFAEGARLVTILGMGGQGKTRLARAFCEQLAGPHLLVSAESCFGVPDLQDRLRLQLQIGEEKTSVLDVLALQGEVLLVLDNLEQVQGIEDWVNLALTRVHGLRILCTSRRPLQVAEEQLLELSGLDPGTAMQLFCALALKSNPEFTLTPTDETALHALCVQVGGSPLALELAAGWVRLMTVPEILEEVQDSLDFLDAGPQKNLSQVLMSTWERLESAEQEALKALSTFAGSFNVQQAKNTFQIRPQVLIKLSQLGLVQKNGAQLNLHPLIRQMARSHLEANSPHLLQHARHHLELLNRNHSILNGADRHAYHTALEHTRQLMPEVLPAMQEALRGQPELFRDSCVAFSEACLFSFLLPSGLALLQQGQLHADPSVQDMSLLCLAEIYVWQGELAAALGCLENCNRKNLAEDLHYRWFLHRGLVAERQGQFQDSVGFFQAGLEVATFEQACALLHMQLGDACAAKSLFAEASEAYNRAGLLSITQNNPRLYASLIMRLGTLAGRTEQWGTAEERFLQAIQVFSVMEDTGNLNRAVNNLSLVYLSTGRYQEAREHIQHSLIRARLFRSPGTLTALLNNLSVACLASGDLQTARESAQESLKICRESGFSRRVPSCLLHLGDIHLAAREFELAHMVFKEAHALFQGWNPLSQLDNLCGHSWVLAELDRHEEARLLLQEGEALLQKHPSRRLRFHATRAYLEWKAGHSSIARSLLMSALNAYDPVKDELHLGWVLPSLETLQDATFTQELCSALAQSNRVHWLHKTWAAQQDLQTPAGTAADSIRGFLGRSVVQ</sequence>
<name>A0ABQ2CWF9_9DEIO</name>
<dbReference type="Gene3D" id="1.10.10.10">
    <property type="entry name" value="Winged helix-like DNA-binding domain superfamily/Winged helix DNA-binding domain"/>
    <property type="match status" value="1"/>
</dbReference>
<dbReference type="Pfam" id="PF13374">
    <property type="entry name" value="TPR_10"/>
    <property type="match status" value="1"/>
</dbReference>
<dbReference type="InterPro" id="IPR011990">
    <property type="entry name" value="TPR-like_helical_dom_sf"/>
</dbReference>
<dbReference type="PRINTS" id="PR00364">
    <property type="entry name" value="DISEASERSIST"/>
</dbReference>
<dbReference type="SMART" id="SM00028">
    <property type="entry name" value="TPR"/>
    <property type="match status" value="7"/>
</dbReference>
<reference evidence="4" key="1">
    <citation type="journal article" date="2019" name="Int. J. Syst. Evol. Microbiol.">
        <title>The Global Catalogue of Microorganisms (GCM) 10K type strain sequencing project: providing services to taxonomists for standard genome sequencing and annotation.</title>
        <authorList>
            <consortium name="The Broad Institute Genomics Platform"/>
            <consortium name="The Broad Institute Genome Sequencing Center for Infectious Disease"/>
            <person name="Wu L."/>
            <person name="Ma J."/>
        </authorList>
    </citation>
    <scope>NUCLEOTIDE SEQUENCE [LARGE SCALE GENOMIC DNA]</scope>
    <source>
        <strain evidence="4">JCM 14370</strain>
    </source>
</reference>
<dbReference type="SUPFAM" id="SSF52540">
    <property type="entry name" value="P-loop containing nucleoside triphosphate hydrolases"/>
    <property type="match status" value="1"/>
</dbReference>
<dbReference type="InterPro" id="IPR016032">
    <property type="entry name" value="Sig_transdc_resp-reg_C-effctor"/>
</dbReference>
<dbReference type="InterPro" id="IPR027417">
    <property type="entry name" value="P-loop_NTPase"/>
</dbReference>
<dbReference type="SUPFAM" id="SSF48452">
    <property type="entry name" value="TPR-like"/>
    <property type="match status" value="3"/>
</dbReference>
<dbReference type="SMART" id="SM01043">
    <property type="entry name" value="BTAD"/>
    <property type="match status" value="1"/>
</dbReference>
<dbReference type="Pfam" id="PF03704">
    <property type="entry name" value="BTAD"/>
    <property type="match status" value="1"/>
</dbReference>
<proteinExistence type="predicted"/>
<dbReference type="EMBL" id="BMOD01000003">
    <property type="protein sequence ID" value="GGJ27618.1"/>
    <property type="molecule type" value="Genomic_DNA"/>
</dbReference>
<gene>
    <name evidence="3" type="ORF">GCM10008938_12140</name>
</gene>
<dbReference type="Gene3D" id="3.40.50.300">
    <property type="entry name" value="P-loop containing nucleotide triphosphate hydrolases"/>
    <property type="match status" value="1"/>
</dbReference>
<comment type="caution">
    <text evidence="3">The sequence shown here is derived from an EMBL/GenBank/DDBJ whole genome shotgun (WGS) entry which is preliminary data.</text>
</comment>
<protein>
    <recommendedName>
        <fullName evidence="2">Bacterial transcriptional activator domain-containing protein</fullName>
    </recommendedName>
</protein>